<organism evidence="2 3">
    <name type="scientific">Gordonia alkaliphila</name>
    <dbReference type="NCBI Taxonomy" id="1053547"/>
    <lineage>
        <taxon>Bacteria</taxon>
        <taxon>Bacillati</taxon>
        <taxon>Actinomycetota</taxon>
        <taxon>Actinomycetes</taxon>
        <taxon>Mycobacteriales</taxon>
        <taxon>Gordoniaceae</taxon>
        <taxon>Gordonia</taxon>
    </lineage>
</organism>
<comment type="caution">
    <text evidence="2">The sequence shown here is derived from an EMBL/GenBank/DDBJ whole genome shotgun (WGS) entry which is preliminary data.</text>
</comment>
<feature type="region of interest" description="Disordered" evidence="1">
    <location>
        <begin position="271"/>
        <end position="297"/>
    </location>
</feature>
<dbReference type="Proteomes" id="UP001500822">
    <property type="component" value="Unassembled WGS sequence"/>
</dbReference>
<evidence type="ECO:0000313" key="2">
    <source>
        <dbReference type="EMBL" id="GAA4757436.1"/>
    </source>
</evidence>
<evidence type="ECO:0000256" key="1">
    <source>
        <dbReference type="SAM" id="MobiDB-lite"/>
    </source>
</evidence>
<keyword evidence="3" id="KW-1185">Reference proteome</keyword>
<reference evidence="3" key="1">
    <citation type="journal article" date="2019" name="Int. J. Syst. Evol. Microbiol.">
        <title>The Global Catalogue of Microorganisms (GCM) 10K type strain sequencing project: providing services to taxonomists for standard genome sequencing and annotation.</title>
        <authorList>
            <consortium name="The Broad Institute Genomics Platform"/>
            <consortium name="The Broad Institute Genome Sequencing Center for Infectious Disease"/>
            <person name="Wu L."/>
            <person name="Ma J."/>
        </authorList>
    </citation>
    <scope>NUCLEOTIDE SEQUENCE [LARGE SCALE GENOMIC DNA]</scope>
    <source>
        <strain evidence="3">JCM 18077</strain>
    </source>
</reference>
<dbReference type="RefSeq" id="WP_345314264.1">
    <property type="nucleotide sequence ID" value="NZ_BAABIE010000018.1"/>
</dbReference>
<evidence type="ECO:0000313" key="3">
    <source>
        <dbReference type="Proteomes" id="UP001500822"/>
    </source>
</evidence>
<name>A0ABP8ZIX1_9ACTN</name>
<gene>
    <name evidence="2" type="ORF">GCM10023217_32080</name>
</gene>
<accession>A0ABP8ZIX1</accession>
<dbReference type="SUPFAM" id="SSF101898">
    <property type="entry name" value="NHL repeat"/>
    <property type="match status" value="1"/>
</dbReference>
<sequence length="311" mass="33724">MTDMIPPVSAIDSARASYEQAVTRGPAVVADHNGDVSVYMVPARGGDRDGDRVRVYDPSGGRLVDVEPHGRVTVDGDRVAIAPDGVVSVELMSGHEVVVDEFEGVAVREGSRDARWRGRGVTLGPDGVFDVGGLTRYADGVIRIWPTEHRTFASGPSAVFHPDGRVFVQYSENERWVYGADGPGSVANLRRCVSRERWHGRDVVRTPLEGPDFLEGHLVEVFARGGVTGFGRTVVVRLGVPYDVHPTAQYRRWGFVSTDIDTTDPAVVRLGQSSGPLPEPAQVVPTEPVEPEAGSDVDWFGLDEVADDDRE</sequence>
<proteinExistence type="predicted"/>
<protein>
    <submittedName>
        <fullName evidence="2">Uncharacterized protein</fullName>
    </submittedName>
</protein>
<dbReference type="EMBL" id="BAABIE010000018">
    <property type="protein sequence ID" value="GAA4757436.1"/>
    <property type="molecule type" value="Genomic_DNA"/>
</dbReference>